<proteinExistence type="predicted"/>
<gene>
    <name evidence="2" type="ORF">ACFOEK_09570</name>
</gene>
<name>A0ABV7HIX0_9GAMM</name>
<feature type="compositionally biased region" description="Basic and acidic residues" evidence="1">
    <location>
        <begin position="35"/>
        <end position="49"/>
    </location>
</feature>
<organism evidence="2 3">
    <name type="scientific">Litoribrevibacter euphylliae</name>
    <dbReference type="NCBI Taxonomy" id="1834034"/>
    <lineage>
        <taxon>Bacteria</taxon>
        <taxon>Pseudomonadati</taxon>
        <taxon>Pseudomonadota</taxon>
        <taxon>Gammaproteobacteria</taxon>
        <taxon>Oceanospirillales</taxon>
        <taxon>Oceanospirillaceae</taxon>
        <taxon>Litoribrevibacter</taxon>
    </lineage>
</organism>
<evidence type="ECO:0000313" key="3">
    <source>
        <dbReference type="Proteomes" id="UP001595476"/>
    </source>
</evidence>
<reference evidence="3" key="1">
    <citation type="journal article" date="2019" name="Int. J. Syst. Evol. Microbiol.">
        <title>The Global Catalogue of Microorganisms (GCM) 10K type strain sequencing project: providing services to taxonomists for standard genome sequencing and annotation.</title>
        <authorList>
            <consortium name="The Broad Institute Genomics Platform"/>
            <consortium name="The Broad Institute Genome Sequencing Center for Infectious Disease"/>
            <person name="Wu L."/>
            <person name="Ma J."/>
        </authorList>
    </citation>
    <scope>NUCLEOTIDE SEQUENCE [LARGE SCALE GENOMIC DNA]</scope>
    <source>
        <strain evidence="3">KCTC 52438</strain>
    </source>
</reference>
<sequence length="62" mass="6951">MIRVVIFALALTVFCKLFLNQEEVQQTQVQPQQAHSDDVSELNTRELAKDIPPSAKTTPPKS</sequence>
<evidence type="ECO:0000313" key="2">
    <source>
        <dbReference type="EMBL" id="MFC3151272.1"/>
    </source>
</evidence>
<dbReference type="RefSeq" id="WP_386719727.1">
    <property type="nucleotide sequence ID" value="NZ_JBHRSZ010000004.1"/>
</dbReference>
<feature type="region of interest" description="Disordered" evidence="1">
    <location>
        <begin position="27"/>
        <end position="62"/>
    </location>
</feature>
<comment type="caution">
    <text evidence="2">The sequence shown here is derived from an EMBL/GenBank/DDBJ whole genome shotgun (WGS) entry which is preliminary data.</text>
</comment>
<accession>A0ABV7HIX0</accession>
<protein>
    <submittedName>
        <fullName evidence="2">Uncharacterized protein</fullName>
    </submittedName>
</protein>
<dbReference type="Proteomes" id="UP001595476">
    <property type="component" value="Unassembled WGS sequence"/>
</dbReference>
<dbReference type="EMBL" id="JBHRSZ010000004">
    <property type="protein sequence ID" value="MFC3151272.1"/>
    <property type="molecule type" value="Genomic_DNA"/>
</dbReference>
<evidence type="ECO:0000256" key="1">
    <source>
        <dbReference type="SAM" id="MobiDB-lite"/>
    </source>
</evidence>
<keyword evidence="3" id="KW-1185">Reference proteome</keyword>